<dbReference type="Proteomes" id="UP001154400">
    <property type="component" value="Chromosome"/>
</dbReference>
<proteinExistence type="predicted"/>
<dbReference type="InterPro" id="IPR036390">
    <property type="entry name" value="WH_DNA-bd_sf"/>
</dbReference>
<dbReference type="PRINTS" id="PR00598">
    <property type="entry name" value="HTHMARR"/>
</dbReference>
<dbReference type="InterPro" id="IPR039422">
    <property type="entry name" value="MarR/SlyA-like"/>
</dbReference>
<evidence type="ECO:0000313" key="2">
    <source>
        <dbReference type="EMBL" id="CBH48343.1"/>
    </source>
</evidence>
<dbReference type="GO" id="GO:0003700">
    <property type="term" value="F:DNA-binding transcription factor activity"/>
    <property type="evidence" value="ECO:0007669"/>
    <property type="project" value="InterPro"/>
</dbReference>
<dbReference type="GO" id="GO:0006950">
    <property type="term" value="P:response to stress"/>
    <property type="evidence" value="ECO:0007669"/>
    <property type="project" value="TreeGrafter"/>
</dbReference>
<name>A0A3S5Y6Z1_RHOH1</name>
<dbReference type="SMART" id="SM00347">
    <property type="entry name" value="HTH_MARR"/>
    <property type="match status" value="1"/>
</dbReference>
<sequence length="152" mass="16831">MTEPAPNRPPETGGFDTWPTGRLLSTAARLVEHSWEQVLRVHGTTHAGLIALHSLTDGPRSQRDMARACRVTDQTMSRTVERLERGGFVTRATDPGDERRQRVTITASGRDIYTRLLALEQDDDSLTAGVSDPPALRALLIELIRARHEPAD</sequence>
<dbReference type="RefSeq" id="WP_013415999.1">
    <property type="nucleotide sequence ID" value="NC_014659.1"/>
</dbReference>
<organism evidence="2">
    <name type="scientific">Rhodococcus hoagii (strain 103S)</name>
    <name type="common">Rhodococcus equi</name>
    <dbReference type="NCBI Taxonomy" id="685727"/>
    <lineage>
        <taxon>Bacteria</taxon>
        <taxon>Bacillati</taxon>
        <taxon>Actinomycetota</taxon>
        <taxon>Actinomycetes</taxon>
        <taxon>Mycobacteriales</taxon>
        <taxon>Nocardiaceae</taxon>
        <taxon>Prescottella</taxon>
    </lineage>
</organism>
<dbReference type="PROSITE" id="PS50995">
    <property type="entry name" value="HTH_MARR_2"/>
    <property type="match status" value="1"/>
</dbReference>
<dbReference type="Gene3D" id="1.10.10.10">
    <property type="entry name" value="Winged helix-like DNA-binding domain superfamily/Winged helix DNA-binding domain"/>
    <property type="match status" value="1"/>
</dbReference>
<accession>A0A3S5Y6Z1</accession>
<dbReference type="EMBL" id="FN563149">
    <property type="protein sequence ID" value="CBH48343.1"/>
    <property type="molecule type" value="Genomic_DNA"/>
</dbReference>
<gene>
    <name evidence="2" type="ordered locus">REQ_22970</name>
</gene>
<dbReference type="InterPro" id="IPR036388">
    <property type="entry name" value="WH-like_DNA-bd_sf"/>
</dbReference>
<reference evidence="2" key="1">
    <citation type="journal article" date="2010" name="PLoS Genet.">
        <title>The genome of a pathogenic rhodococcus: cooptive virulence underpinned by key gene acquisitions.</title>
        <authorList>
            <person name="Letek M."/>
            <person name="Gonzalez P."/>
            <person name="Macarthur I."/>
            <person name="Rodriguez H."/>
            <person name="Freeman T.C."/>
            <person name="Valero-Rello A."/>
            <person name="Blanco M."/>
            <person name="Buckley T."/>
            <person name="Cherevach I."/>
            <person name="Fahey R."/>
            <person name="Hapeshi A."/>
            <person name="Holdstock J."/>
            <person name="Leadon D."/>
            <person name="Navas J."/>
            <person name="Ocampo A."/>
            <person name="Quail M.A."/>
            <person name="Sanders M."/>
            <person name="Scortti M.M."/>
            <person name="Prescott J.F."/>
            <person name="Fogarty U."/>
            <person name="Meijer W.G."/>
            <person name="Parkhill J."/>
            <person name="Bentley S.D."/>
            <person name="Vazquez-Boland J.A."/>
        </authorList>
    </citation>
    <scope>NUCLEOTIDE SEQUENCE [LARGE SCALE GENOMIC DNA]</scope>
    <source>
        <strain evidence="2 3">103S</strain>
    </source>
</reference>
<dbReference type="PANTHER" id="PTHR33164">
    <property type="entry name" value="TRANSCRIPTIONAL REGULATOR, MARR FAMILY"/>
    <property type="match status" value="1"/>
</dbReference>
<dbReference type="GeneID" id="57577984"/>
<dbReference type="AlphaFoldDB" id="A0A3S5Y6Z1"/>
<dbReference type="Pfam" id="PF12802">
    <property type="entry name" value="MarR_2"/>
    <property type="match status" value="1"/>
</dbReference>
<dbReference type="InterPro" id="IPR000835">
    <property type="entry name" value="HTH_MarR-typ"/>
</dbReference>
<evidence type="ECO:0000259" key="1">
    <source>
        <dbReference type="PROSITE" id="PS50995"/>
    </source>
</evidence>
<protein>
    <submittedName>
        <fullName evidence="2">MarR family transcriptional regulator</fullName>
    </submittedName>
</protein>
<evidence type="ECO:0000313" key="3">
    <source>
        <dbReference type="Proteomes" id="UP000006892"/>
    </source>
</evidence>
<dbReference type="SUPFAM" id="SSF46785">
    <property type="entry name" value="Winged helix' DNA-binding domain"/>
    <property type="match status" value="1"/>
</dbReference>
<dbReference type="KEGG" id="req:REQ_22970"/>
<dbReference type="PANTHER" id="PTHR33164:SF43">
    <property type="entry name" value="HTH-TYPE TRANSCRIPTIONAL REPRESSOR YETL"/>
    <property type="match status" value="1"/>
</dbReference>
<feature type="domain" description="HTH marR-type" evidence="1">
    <location>
        <begin position="17"/>
        <end position="145"/>
    </location>
</feature>